<feature type="domain" description="ABC transporter" evidence="7">
    <location>
        <begin position="3"/>
        <end position="244"/>
    </location>
</feature>
<dbReference type="PANTHER" id="PTHR42794:SF1">
    <property type="entry name" value="HEMIN IMPORT ATP-BINDING PROTEIN HMUV"/>
    <property type="match status" value="1"/>
</dbReference>
<gene>
    <name evidence="8" type="ORF">J3R73_001372</name>
</gene>
<keyword evidence="2" id="KW-0813">Transport</keyword>
<organism evidence="8 9">
    <name type="scientific">Labrys monachus</name>
    <dbReference type="NCBI Taxonomy" id="217067"/>
    <lineage>
        <taxon>Bacteria</taxon>
        <taxon>Pseudomonadati</taxon>
        <taxon>Pseudomonadota</taxon>
        <taxon>Alphaproteobacteria</taxon>
        <taxon>Hyphomicrobiales</taxon>
        <taxon>Xanthobacteraceae</taxon>
        <taxon>Labrys</taxon>
    </lineage>
</organism>
<evidence type="ECO:0000256" key="4">
    <source>
        <dbReference type="ARBA" id="ARBA00022840"/>
    </source>
</evidence>
<keyword evidence="4 8" id="KW-0067">ATP-binding</keyword>
<sequence length="268" mass="28033">MTLLVNRLRVERAGRIVLRDISFEARAGRILVVMGPNGAGKTTLLDAVAGLLRTVRGSVLFAGEALHALKPAALAARRAVMTQHFDCPFAYAVEDVVALGRLCHAGTPRAARDGAALAAALAAADIGPLARRPITTLSGGERQRVAFAKAVAQLFDRAATGEPHLLILDEPVASLDPEHQHRLLQQARLLAAGGATVVVTLHDLTLASIYGDDVLVLDRGHLAAGGAMAETLTADLIRRVFKVRIGTALQESGAGIVHAVAQADEEAA</sequence>
<name>A0ABU0FAF7_9HYPH</name>
<keyword evidence="5" id="KW-1278">Translocase</keyword>
<accession>A0ABU0FAF7</accession>
<dbReference type="PANTHER" id="PTHR42794">
    <property type="entry name" value="HEMIN IMPORT ATP-BINDING PROTEIN HMUV"/>
    <property type="match status" value="1"/>
</dbReference>
<evidence type="ECO:0000256" key="3">
    <source>
        <dbReference type="ARBA" id="ARBA00022741"/>
    </source>
</evidence>
<dbReference type="CDD" id="cd03214">
    <property type="entry name" value="ABC_Iron-Siderophores_B12_Hemin"/>
    <property type="match status" value="1"/>
</dbReference>
<evidence type="ECO:0000256" key="2">
    <source>
        <dbReference type="ARBA" id="ARBA00022448"/>
    </source>
</evidence>
<dbReference type="InterPro" id="IPR003593">
    <property type="entry name" value="AAA+_ATPase"/>
</dbReference>
<proteinExistence type="inferred from homology"/>
<comment type="caution">
    <text evidence="8">The sequence shown here is derived from an EMBL/GenBank/DDBJ whole genome shotgun (WGS) entry which is preliminary data.</text>
</comment>
<dbReference type="InterPro" id="IPR017871">
    <property type="entry name" value="ABC_transporter-like_CS"/>
</dbReference>
<comment type="similarity">
    <text evidence="1">Belongs to the ABC transporter superfamily.</text>
</comment>
<dbReference type="EMBL" id="JAUSVK010000001">
    <property type="protein sequence ID" value="MDQ0391580.1"/>
    <property type="molecule type" value="Genomic_DNA"/>
</dbReference>
<evidence type="ECO:0000313" key="9">
    <source>
        <dbReference type="Proteomes" id="UP001237448"/>
    </source>
</evidence>
<protein>
    <submittedName>
        <fullName evidence="8">Iron complex transport system ATP-binding protein</fullName>
    </submittedName>
</protein>
<keyword evidence="9" id="KW-1185">Reference proteome</keyword>
<dbReference type="InterPro" id="IPR027417">
    <property type="entry name" value="P-loop_NTPase"/>
</dbReference>
<dbReference type="SUPFAM" id="SSF52540">
    <property type="entry name" value="P-loop containing nucleoside triphosphate hydrolases"/>
    <property type="match status" value="1"/>
</dbReference>
<reference evidence="8 9" key="1">
    <citation type="submission" date="2023-07" db="EMBL/GenBank/DDBJ databases">
        <title>Genomic Encyclopedia of Type Strains, Phase IV (KMG-IV): sequencing the most valuable type-strain genomes for metagenomic binning, comparative biology and taxonomic classification.</title>
        <authorList>
            <person name="Goeker M."/>
        </authorList>
    </citation>
    <scope>NUCLEOTIDE SEQUENCE [LARGE SCALE GENOMIC DNA]</scope>
    <source>
        <strain evidence="8 9">DSM 5896</strain>
    </source>
</reference>
<evidence type="ECO:0000313" key="8">
    <source>
        <dbReference type="EMBL" id="MDQ0391580.1"/>
    </source>
</evidence>
<dbReference type="Proteomes" id="UP001237448">
    <property type="component" value="Unassembled WGS sequence"/>
</dbReference>
<dbReference type="Pfam" id="PF00005">
    <property type="entry name" value="ABC_tran"/>
    <property type="match status" value="1"/>
</dbReference>
<dbReference type="Gene3D" id="3.40.50.300">
    <property type="entry name" value="P-loop containing nucleotide triphosphate hydrolases"/>
    <property type="match status" value="1"/>
</dbReference>
<evidence type="ECO:0000256" key="5">
    <source>
        <dbReference type="ARBA" id="ARBA00022967"/>
    </source>
</evidence>
<dbReference type="RefSeq" id="WP_307424130.1">
    <property type="nucleotide sequence ID" value="NZ_JAUSVK010000001.1"/>
</dbReference>
<dbReference type="SMART" id="SM00382">
    <property type="entry name" value="AAA"/>
    <property type="match status" value="1"/>
</dbReference>
<dbReference type="PROSITE" id="PS50893">
    <property type="entry name" value="ABC_TRANSPORTER_2"/>
    <property type="match status" value="1"/>
</dbReference>
<keyword evidence="3" id="KW-0547">Nucleotide-binding</keyword>
<evidence type="ECO:0000259" key="7">
    <source>
        <dbReference type="PROSITE" id="PS50893"/>
    </source>
</evidence>
<dbReference type="InterPro" id="IPR003439">
    <property type="entry name" value="ABC_transporter-like_ATP-bd"/>
</dbReference>
<comment type="function">
    <text evidence="6">Part of the ABC transporter complex HmuTUV involved in hemin import. Responsible for energy coupling to the transport system.</text>
</comment>
<evidence type="ECO:0000256" key="6">
    <source>
        <dbReference type="ARBA" id="ARBA00037066"/>
    </source>
</evidence>
<evidence type="ECO:0000256" key="1">
    <source>
        <dbReference type="ARBA" id="ARBA00005417"/>
    </source>
</evidence>
<dbReference type="PROSITE" id="PS00211">
    <property type="entry name" value="ABC_TRANSPORTER_1"/>
    <property type="match status" value="1"/>
</dbReference>
<dbReference type="GO" id="GO:0005524">
    <property type="term" value="F:ATP binding"/>
    <property type="evidence" value="ECO:0007669"/>
    <property type="project" value="UniProtKB-KW"/>
</dbReference>